<protein>
    <submittedName>
        <fullName evidence="1">Putative structural protein</fullName>
    </submittedName>
</protein>
<dbReference type="Gene3D" id="3.30.1380.10">
    <property type="match status" value="1"/>
</dbReference>
<name>A0A6H1ZBK7_9ZZZZ</name>
<sequence>MPSFSRRSLLALSQAHPMLQQLMRAAIEKFDFVVTDSARGRVEQERAFKNGYSKARFGQSAHNYAPSIALDIYPYPIDFSPENDKKFREQLHVLQLEVIKPAAKSLGIPIRQGIDWNMNGNLTDDKWDDLPHVELHPWREFAKKSHLIAD</sequence>
<dbReference type="EMBL" id="MT144633">
    <property type="protein sequence ID" value="QJH95913.1"/>
    <property type="molecule type" value="Genomic_DNA"/>
</dbReference>
<dbReference type="InterPro" id="IPR009045">
    <property type="entry name" value="Zn_M74/Hedgehog-like"/>
</dbReference>
<accession>A0A6H1ZBK7</accession>
<organism evidence="1">
    <name type="scientific">viral metagenome</name>
    <dbReference type="NCBI Taxonomy" id="1070528"/>
    <lineage>
        <taxon>unclassified sequences</taxon>
        <taxon>metagenomes</taxon>
        <taxon>organismal metagenomes</taxon>
    </lineage>
</organism>
<gene>
    <name evidence="4" type="ORF">MM415A00133_0022</name>
    <name evidence="2" type="ORF">MM415B00206_0008</name>
    <name evidence="1" type="ORF">TM448A00125_0051</name>
    <name evidence="3" type="ORF">TM448B00551_0011</name>
</gene>
<dbReference type="AlphaFoldDB" id="A0A6H1ZBK7"/>
<evidence type="ECO:0000313" key="3">
    <source>
        <dbReference type="EMBL" id="QJH95913.1"/>
    </source>
</evidence>
<dbReference type="EMBL" id="MT141572">
    <property type="protein sequence ID" value="QJA67491.1"/>
    <property type="molecule type" value="Genomic_DNA"/>
</dbReference>
<dbReference type="EMBL" id="MT143978">
    <property type="protein sequence ID" value="QJA44655.1"/>
    <property type="molecule type" value="Genomic_DNA"/>
</dbReference>
<dbReference type="SUPFAM" id="SSF55166">
    <property type="entry name" value="Hedgehog/DD-peptidase"/>
    <property type="match status" value="1"/>
</dbReference>
<evidence type="ECO:0000313" key="2">
    <source>
        <dbReference type="EMBL" id="QJA67491.1"/>
    </source>
</evidence>
<proteinExistence type="predicted"/>
<reference evidence="1" key="1">
    <citation type="submission" date="2020-03" db="EMBL/GenBank/DDBJ databases">
        <title>The deep terrestrial virosphere.</title>
        <authorList>
            <person name="Holmfeldt K."/>
            <person name="Nilsson E."/>
            <person name="Simone D."/>
            <person name="Lopez-Fernandez M."/>
            <person name="Wu X."/>
            <person name="de Brujin I."/>
            <person name="Lundin D."/>
            <person name="Andersson A."/>
            <person name="Bertilsson S."/>
            <person name="Dopson M."/>
        </authorList>
    </citation>
    <scope>NUCLEOTIDE SEQUENCE</scope>
    <source>
        <strain evidence="4">MM415A00133</strain>
        <strain evidence="2">MM415B00206</strain>
        <strain evidence="1">TM448A00125</strain>
        <strain evidence="3">TM448B00551</strain>
    </source>
</reference>
<evidence type="ECO:0000313" key="1">
    <source>
        <dbReference type="EMBL" id="QJA44655.1"/>
    </source>
</evidence>
<evidence type="ECO:0000313" key="4">
    <source>
        <dbReference type="EMBL" id="QJI05079.1"/>
    </source>
</evidence>
<dbReference type="EMBL" id="MT145194">
    <property type="protein sequence ID" value="QJI05079.1"/>
    <property type="molecule type" value="Genomic_DNA"/>
</dbReference>